<feature type="domain" description="HTH marR-type" evidence="2">
    <location>
        <begin position="8"/>
        <end position="143"/>
    </location>
</feature>
<dbReference type="OrthoDB" id="8966183at2"/>
<dbReference type="Gene3D" id="1.10.10.10">
    <property type="entry name" value="Winged helix-like DNA-binding domain superfamily/Winged helix DNA-binding domain"/>
    <property type="match status" value="1"/>
</dbReference>
<dbReference type="PANTHER" id="PTHR39515:SF2">
    <property type="entry name" value="HTH-TYPE TRANSCRIPTIONAL REGULATOR RV0880"/>
    <property type="match status" value="1"/>
</dbReference>
<evidence type="ECO:0000256" key="1">
    <source>
        <dbReference type="SAM" id="MobiDB-lite"/>
    </source>
</evidence>
<dbReference type="PROSITE" id="PS50995">
    <property type="entry name" value="HTH_MARR_2"/>
    <property type="match status" value="1"/>
</dbReference>
<dbReference type="InterPro" id="IPR036388">
    <property type="entry name" value="WH-like_DNA-bd_sf"/>
</dbReference>
<dbReference type="InterPro" id="IPR052526">
    <property type="entry name" value="HTH-type_Bedaq_tolerance"/>
</dbReference>
<dbReference type="PRINTS" id="PR00598">
    <property type="entry name" value="HTHMARR"/>
</dbReference>
<evidence type="ECO:0000259" key="2">
    <source>
        <dbReference type="PROSITE" id="PS50995"/>
    </source>
</evidence>
<evidence type="ECO:0000313" key="3">
    <source>
        <dbReference type="EMBL" id="AMM31073.1"/>
    </source>
</evidence>
<feature type="region of interest" description="Disordered" evidence="1">
    <location>
        <begin position="141"/>
        <end position="165"/>
    </location>
</feature>
<dbReference type="GO" id="GO:0003700">
    <property type="term" value="F:DNA-binding transcription factor activity"/>
    <property type="evidence" value="ECO:0007669"/>
    <property type="project" value="InterPro"/>
</dbReference>
<dbReference type="KEGG" id="satk:SA2016_0375"/>
<dbReference type="STRING" id="37927.SA2016_0375"/>
<dbReference type="SMART" id="SM00347">
    <property type="entry name" value="HTH_MARR"/>
    <property type="match status" value="1"/>
</dbReference>
<dbReference type="Pfam" id="PF12802">
    <property type="entry name" value="MarR_2"/>
    <property type="match status" value="1"/>
</dbReference>
<name>A0A126ZVG0_9MICC</name>
<gene>
    <name evidence="3" type="ORF">SA2016_0375</name>
</gene>
<evidence type="ECO:0000313" key="4">
    <source>
        <dbReference type="Proteomes" id="UP000070134"/>
    </source>
</evidence>
<accession>A0A126ZVG0</accession>
<protein>
    <submittedName>
        <fullName evidence="3">MarR family transcriptional regulator</fullName>
    </submittedName>
</protein>
<dbReference type="PANTHER" id="PTHR39515">
    <property type="entry name" value="CONSERVED PROTEIN"/>
    <property type="match status" value="1"/>
</dbReference>
<dbReference type="SUPFAM" id="SSF46785">
    <property type="entry name" value="Winged helix' DNA-binding domain"/>
    <property type="match status" value="1"/>
</dbReference>
<keyword evidence="4" id="KW-1185">Reference proteome</keyword>
<sequence>MPTVRLSDQQLVGRFSLLLEQLVRRLRTISSVGGISASAASALGRLGAEGPLRITELAQAEGVSQPAMTQLVARMSADGLVARTAPEGDRRGVLVVVTAHGRDVLERRRARHVGFLDELLGGLDPADRAAIAAALPALERLVDSGPPPFRSPKQRENPSQEEEHP</sequence>
<reference evidence="3 4" key="1">
    <citation type="submission" date="2016-02" db="EMBL/GenBank/DDBJ databases">
        <title>Complete genome of Sinomonas atrocyanea KCTC 3377.</title>
        <authorList>
            <person name="Kim K.M."/>
        </authorList>
    </citation>
    <scope>NUCLEOTIDE SEQUENCE [LARGE SCALE GENOMIC DNA]</scope>
    <source>
        <strain evidence="3 4">KCTC 3377</strain>
    </source>
</reference>
<organism evidence="3 4">
    <name type="scientific">Sinomonas atrocyanea</name>
    <dbReference type="NCBI Taxonomy" id="37927"/>
    <lineage>
        <taxon>Bacteria</taxon>
        <taxon>Bacillati</taxon>
        <taxon>Actinomycetota</taxon>
        <taxon>Actinomycetes</taxon>
        <taxon>Micrococcales</taxon>
        <taxon>Micrococcaceae</taxon>
        <taxon>Sinomonas</taxon>
    </lineage>
</organism>
<proteinExistence type="predicted"/>
<dbReference type="InterPro" id="IPR036390">
    <property type="entry name" value="WH_DNA-bd_sf"/>
</dbReference>
<dbReference type="RefSeq" id="WP_066494682.1">
    <property type="nucleotide sequence ID" value="NZ_BJMO01000031.1"/>
</dbReference>
<dbReference type="Proteomes" id="UP000070134">
    <property type="component" value="Chromosome"/>
</dbReference>
<feature type="compositionally biased region" description="Basic and acidic residues" evidence="1">
    <location>
        <begin position="153"/>
        <end position="165"/>
    </location>
</feature>
<dbReference type="EMBL" id="CP014518">
    <property type="protein sequence ID" value="AMM31073.1"/>
    <property type="molecule type" value="Genomic_DNA"/>
</dbReference>
<dbReference type="InterPro" id="IPR000835">
    <property type="entry name" value="HTH_MarR-typ"/>
</dbReference>
<dbReference type="AlphaFoldDB" id="A0A126ZVG0"/>
<dbReference type="PATRIC" id="fig|37927.3.peg.388"/>